<dbReference type="AlphaFoldDB" id="A0A6J4JHC1"/>
<accession>A0A6J4JHC1</accession>
<gene>
    <name evidence="1" type="ORF">AVDCRST_MAG26-3146</name>
</gene>
<name>A0A6J4JHC1_9CHLR</name>
<dbReference type="InterPro" id="IPR029058">
    <property type="entry name" value="AB_hydrolase_fold"/>
</dbReference>
<dbReference type="Gene3D" id="3.40.50.1820">
    <property type="entry name" value="alpha/beta hydrolase"/>
    <property type="match status" value="1"/>
</dbReference>
<sequence>MLIHGLGASFWNWWRKLPGLVRNFRVVAFDLFTPRRRAPANWSDCLISSASGVRL</sequence>
<evidence type="ECO:0008006" key="2">
    <source>
        <dbReference type="Google" id="ProtNLM"/>
    </source>
</evidence>
<evidence type="ECO:0000313" key="1">
    <source>
        <dbReference type="EMBL" id="CAA9277501.1"/>
    </source>
</evidence>
<organism evidence="1">
    <name type="scientific">uncultured Chloroflexia bacterium</name>
    <dbReference type="NCBI Taxonomy" id="1672391"/>
    <lineage>
        <taxon>Bacteria</taxon>
        <taxon>Bacillati</taxon>
        <taxon>Chloroflexota</taxon>
        <taxon>Chloroflexia</taxon>
        <taxon>environmental samples</taxon>
    </lineage>
</organism>
<reference evidence="1" key="1">
    <citation type="submission" date="2020-02" db="EMBL/GenBank/DDBJ databases">
        <authorList>
            <person name="Meier V. D."/>
        </authorList>
    </citation>
    <scope>NUCLEOTIDE SEQUENCE</scope>
    <source>
        <strain evidence="1">AVDCRST_MAG26</strain>
    </source>
</reference>
<protein>
    <recommendedName>
        <fullName evidence="2">AB hydrolase-1 domain-containing protein</fullName>
    </recommendedName>
</protein>
<dbReference type="EMBL" id="CADCTK010000730">
    <property type="protein sequence ID" value="CAA9277501.1"/>
    <property type="molecule type" value="Genomic_DNA"/>
</dbReference>
<proteinExistence type="predicted"/>
<dbReference type="SUPFAM" id="SSF53474">
    <property type="entry name" value="alpha/beta-Hydrolases"/>
    <property type="match status" value="1"/>
</dbReference>